<protein>
    <submittedName>
        <fullName evidence="4">Luciferin sulfotransferase-like 4</fullName>
    </submittedName>
</protein>
<feature type="domain" description="Sulfotransferase" evidence="3">
    <location>
        <begin position="82"/>
        <end position="127"/>
    </location>
</feature>
<dbReference type="Pfam" id="PF00685">
    <property type="entry name" value="Sulfotransfer_1"/>
    <property type="match status" value="2"/>
</dbReference>
<sequence length="305" mass="36336">MQWELCWQCDCVVHHQDSISVFLRINMEGFSMKSVEGPLGDKLRKELQGFYKDFIEINPGKMVMPSYYPSWHERYATFPINKDDTWVITYPKSGTTWMQELVWCLVHGLNHEAAHQSLMKRFPFYEWDSLMPDEVVYVCRDPRDVCISYYFHSIKLDGYQGELSDFVELFLGDMLPWSPFWSHTLHFWRLRDQDHILFIRFEEMKEDLPAVVRRVAAFLGRKVNEKEVEQLAQHCSFSTMSNNASVNHESILAIDNERAKDIKFMRKGKVGDWKNHLTEEQQKAFKTWTLKHLQGSDFPYYQDYE</sequence>
<dbReference type="InterPro" id="IPR000863">
    <property type="entry name" value="Sulfotransferase_dom"/>
</dbReference>
<keyword evidence="2" id="KW-0808">Transferase</keyword>
<evidence type="ECO:0000256" key="1">
    <source>
        <dbReference type="ARBA" id="ARBA00005771"/>
    </source>
</evidence>
<keyword evidence="5" id="KW-1185">Reference proteome</keyword>
<organism evidence="4 5">
    <name type="scientific">Homarus americanus</name>
    <name type="common">American lobster</name>
    <dbReference type="NCBI Taxonomy" id="6706"/>
    <lineage>
        <taxon>Eukaryota</taxon>
        <taxon>Metazoa</taxon>
        <taxon>Ecdysozoa</taxon>
        <taxon>Arthropoda</taxon>
        <taxon>Crustacea</taxon>
        <taxon>Multicrustacea</taxon>
        <taxon>Malacostraca</taxon>
        <taxon>Eumalacostraca</taxon>
        <taxon>Eucarida</taxon>
        <taxon>Decapoda</taxon>
        <taxon>Pleocyemata</taxon>
        <taxon>Astacidea</taxon>
        <taxon>Nephropoidea</taxon>
        <taxon>Nephropidae</taxon>
        <taxon>Homarus</taxon>
    </lineage>
</organism>
<dbReference type="AlphaFoldDB" id="A0A8J5JL47"/>
<feature type="domain" description="Sulfotransferase" evidence="3">
    <location>
        <begin position="135"/>
        <end position="296"/>
    </location>
</feature>
<dbReference type="PANTHER" id="PTHR11783">
    <property type="entry name" value="SULFOTRANSFERASE SULT"/>
    <property type="match status" value="1"/>
</dbReference>
<evidence type="ECO:0000256" key="2">
    <source>
        <dbReference type="ARBA" id="ARBA00022679"/>
    </source>
</evidence>
<accession>A0A8J5JL47</accession>
<dbReference type="SUPFAM" id="SSF52540">
    <property type="entry name" value="P-loop containing nucleoside triphosphate hydrolases"/>
    <property type="match status" value="1"/>
</dbReference>
<dbReference type="InterPro" id="IPR027417">
    <property type="entry name" value="P-loop_NTPase"/>
</dbReference>
<gene>
    <name evidence="4" type="primary">Lst-L4</name>
    <name evidence="4" type="ORF">Hamer_G021457</name>
</gene>
<dbReference type="GO" id="GO:0008146">
    <property type="term" value="F:sulfotransferase activity"/>
    <property type="evidence" value="ECO:0007669"/>
    <property type="project" value="InterPro"/>
</dbReference>
<evidence type="ECO:0000259" key="3">
    <source>
        <dbReference type="Pfam" id="PF00685"/>
    </source>
</evidence>
<dbReference type="Proteomes" id="UP000747542">
    <property type="component" value="Unassembled WGS sequence"/>
</dbReference>
<evidence type="ECO:0000313" key="5">
    <source>
        <dbReference type="Proteomes" id="UP000747542"/>
    </source>
</evidence>
<reference evidence="4" key="1">
    <citation type="journal article" date="2021" name="Sci. Adv.">
        <title>The American lobster genome reveals insights on longevity, neural, and immune adaptations.</title>
        <authorList>
            <person name="Polinski J.M."/>
            <person name="Zimin A.V."/>
            <person name="Clark K.F."/>
            <person name="Kohn A.B."/>
            <person name="Sadowski N."/>
            <person name="Timp W."/>
            <person name="Ptitsyn A."/>
            <person name="Khanna P."/>
            <person name="Romanova D.Y."/>
            <person name="Williams P."/>
            <person name="Greenwood S.J."/>
            <person name="Moroz L.L."/>
            <person name="Walt D.R."/>
            <person name="Bodnar A.G."/>
        </authorList>
    </citation>
    <scope>NUCLEOTIDE SEQUENCE</scope>
    <source>
        <strain evidence="4">GMGI-L3</strain>
    </source>
</reference>
<evidence type="ECO:0000313" key="4">
    <source>
        <dbReference type="EMBL" id="KAG7157769.1"/>
    </source>
</evidence>
<dbReference type="Gene3D" id="3.40.50.300">
    <property type="entry name" value="P-loop containing nucleotide triphosphate hydrolases"/>
    <property type="match status" value="1"/>
</dbReference>
<comment type="similarity">
    <text evidence="1">Belongs to the sulfotransferase 1 family.</text>
</comment>
<dbReference type="EMBL" id="JAHLQT010036980">
    <property type="protein sequence ID" value="KAG7157769.1"/>
    <property type="molecule type" value="Genomic_DNA"/>
</dbReference>
<proteinExistence type="inferred from homology"/>
<comment type="caution">
    <text evidence="4">The sequence shown here is derived from an EMBL/GenBank/DDBJ whole genome shotgun (WGS) entry which is preliminary data.</text>
</comment>
<name>A0A8J5JL47_HOMAM</name>